<keyword evidence="7" id="KW-1185">Reference proteome</keyword>
<comment type="similarity">
    <text evidence="1">Belongs to the LysR transcriptional regulatory family.</text>
</comment>
<dbReference type="OrthoDB" id="9786526at2"/>
<dbReference type="PANTHER" id="PTHR30537">
    <property type="entry name" value="HTH-TYPE TRANSCRIPTIONAL REGULATOR"/>
    <property type="match status" value="1"/>
</dbReference>
<accession>A0A3D8M7C4</accession>
<evidence type="ECO:0000256" key="2">
    <source>
        <dbReference type="ARBA" id="ARBA00023015"/>
    </source>
</evidence>
<evidence type="ECO:0000259" key="5">
    <source>
        <dbReference type="PROSITE" id="PS50931"/>
    </source>
</evidence>
<dbReference type="SUPFAM" id="SSF53850">
    <property type="entry name" value="Periplasmic binding protein-like II"/>
    <property type="match status" value="1"/>
</dbReference>
<dbReference type="Pfam" id="PF03466">
    <property type="entry name" value="LysR_substrate"/>
    <property type="match status" value="1"/>
</dbReference>
<dbReference type="RefSeq" id="WP_115593108.1">
    <property type="nucleotide sequence ID" value="NZ_QRHA01000006.1"/>
</dbReference>
<dbReference type="EMBL" id="QRHA01000006">
    <property type="protein sequence ID" value="RDV25454.1"/>
    <property type="molecule type" value="Genomic_DNA"/>
</dbReference>
<evidence type="ECO:0000313" key="6">
    <source>
        <dbReference type="EMBL" id="RDV25454.1"/>
    </source>
</evidence>
<dbReference type="Proteomes" id="UP000256561">
    <property type="component" value="Unassembled WGS sequence"/>
</dbReference>
<dbReference type="SUPFAM" id="SSF46785">
    <property type="entry name" value="Winged helix' DNA-binding domain"/>
    <property type="match status" value="1"/>
</dbReference>
<comment type="caution">
    <text evidence="6">The sequence shown here is derived from an EMBL/GenBank/DDBJ whole genome shotgun (WGS) entry which is preliminary data.</text>
</comment>
<dbReference type="GO" id="GO:0043565">
    <property type="term" value="F:sequence-specific DNA binding"/>
    <property type="evidence" value="ECO:0007669"/>
    <property type="project" value="TreeGrafter"/>
</dbReference>
<sequence>MIGASELVIFAAVVEEKSFNGAARKTGLSNTVVSKKISALEAELNTQLLYRTTRKLSLTDAGRTLYQHAKGLNQQASDAFTAVNELSRDISGHITMSVPTISGELLLAKVISEFCRTYPNITIELRLENKLVDLVEDGVDLAIRTAELKDSSLIAVPLLQSNWVVCASPAYLGSSAPLDSIDDLKQHNCLCYDLQTNGSNEWRFGSKTKSRAIRVSGSMSSNNALTLKKAALYDTGVIYVPKCSVYEELQAGALVEVLSEHQPRSLGVFAVYPYTRMKPKKIELLIQSIKAAYQDLRHYFE</sequence>
<keyword evidence="3" id="KW-0238">DNA-binding</keyword>
<evidence type="ECO:0000313" key="7">
    <source>
        <dbReference type="Proteomes" id="UP000256561"/>
    </source>
</evidence>
<dbReference type="AlphaFoldDB" id="A0A3D8M7C4"/>
<protein>
    <submittedName>
        <fullName evidence="6">LysR family transcriptional regulator</fullName>
    </submittedName>
</protein>
<dbReference type="InterPro" id="IPR005119">
    <property type="entry name" value="LysR_subst-bd"/>
</dbReference>
<dbReference type="GO" id="GO:0006351">
    <property type="term" value="P:DNA-templated transcription"/>
    <property type="evidence" value="ECO:0007669"/>
    <property type="project" value="TreeGrafter"/>
</dbReference>
<gene>
    <name evidence="6" type="ORF">DXV75_09120</name>
</gene>
<dbReference type="PANTHER" id="PTHR30537:SF5">
    <property type="entry name" value="HTH-TYPE TRANSCRIPTIONAL ACTIVATOR TTDR-RELATED"/>
    <property type="match status" value="1"/>
</dbReference>
<name>A0A3D8M7C4_9ALTE</name>
<proteinExistence type="inferred from homology"/>
<dbReference type="PROSITE" id="PS50931">
    <property type="entry name" value="HTH_LYSR"/>
    <property type="match status" value="1"/>
</dbReference>
<keyword evidence="2" id="KW-0805">Transcription regulation</keyword>
<evidence type="ECO:0000256" key="4">
    <source>
        <dbReference type="ARBA" id="ARBA00023163"/>
    </source>
</evidence>
<dbReference type="InterPro" id="IPR058163">
    <property type="entry name" value="LysR-type_TF_proteobact-type"/>
</dbReference>
<dbReference type="InterPro" id="IPR036390">
    <property type="entry name" value="WH_DNA-bd_sf"/>
</dbReference>
<keyword evidence="4" id="KW-0804">Transcription</keyword>
<organism evidence="6 7">
    <name type="scientific">Alteromonas aestuariivivens</name>
    <dbReference type="NCBI Taxonomy" id="1938339"/>
    <lineage>
        <taxon>Bacteria</taxon>
        <taxon>Pseudomonadati</taxon>
        <taxon>Pseudomonadota</taxon>
        <taxon>Gammaproteobacteria</taxon>
        <taxon>Alteromonadales</taxon>
        <taxon>Alteromonadaceae</taxon>
        <taxon>Alteromonas/Salinimonas group</taxon>
        <taxon>Alteromonas</taxon>
    </lineage>
</organism>
<dbReference type="CDD" id="cd08422">
    <property type="entry name" value="PBP2_CrgA_like"/>
    <property type="match status" value="1"/>
</dbReference>
<dbReference type="InterPro" id="IPR036388">
    <property type="entry name" value="WH-like_DNA-bd_sf"/>
</dbReference>
<dbReference type="GO" id="GO:0003700">
    <property type="term" value="F:DNA-binding transcription factor activity"/>
    <property type="evidence" value="ECO:0007669"/>
    <property type="project" value="InterPro"/>
</dbReference>
<dbReference type="Gene3D" id="3.40.190.290">
    <property type="match status" value="1"/>
</dbReference>
<dbReference type="InterPro" id="IPR000847">
    <property type="entry name" value="LysR_HTH_N"/>
</dbReference>
<dbReference type="FunFam" id="1.10.10.10:FF:000001">
    <property type="entry name" value="LysR family transcriptional regulator"/>
    <property type="match status" value="1"/>
</dbReference>
<reference evidence="7" key="1">
    <citation type="submission" date="2018-08" db="EMBL/GenBank/DDBJ databases">
        <authorList>
            <person name="Zhang J."/>
            <person name="Du Z.-J."/>
        </authorList>
    </citation>
    <scope>NUCLEOTIDE SEQUENCE [LARGE SCALE GENOMIC DNA]</scope>
    <source>
        <strain evidence="7">KCTC 52655</strain>
    </source>
</reference>
<dbReference type="Pfam" id="PF00126">
    <property type="entry name" value="HTH_1"/>
    <property type="match status" value="1"/>
</dbReference>
<evidence type="ECO:0000256" key="1">
    <source>
        <dbReference type="ARBA" id="ARBA00009437"/>
    </source>
</evidence>
<evidence type="ECO:0000256" key="3">
    <source>
        <dbReference type="ARBA" id="ARBA00023125"/>
    </source>
</evidence>
<dbReference type="FunFam" id="3.40.190.290:FF:000001">
    <property type="entry name" value="Transcriptional regulator, LysR family"/>
    <property type="match status" value="1"/>
</dbReference>
<dbReference type="Gene3D" id="1.10.10.10">
    <property type="entry name" value="Winged helix-like DNA-binding domain superfamily/Winged helix DNA-binding domain"/>
    <property type="match status" value="1"/>
</dbReference>
<feature type="domain" description="HTH lysR-type" evidence="5">
    <location>
        <begin position="2"/>
        <end position="59"/>
    </location>
</feature>